<dbReference type="EMBL" id="JAHYBX010000007">
    <property type="protein sequence ID" value="MCA1857385.1"/>
    <property type="molecule type" value="Genomic_DNA"/>
</dbReference>
<gene>
    <name evidence="1" type="ORF">LE190_15835</name>
</gene>
<organism evidence="1 2">
    <name type="scientific">Massilia hydrophila</name>
    <dbReference type="NCBI Taxonomy" id="3044279"/>
    <lineage>
        <taxon>Bacteria</taxon>
        <taxon>Pseudomonadati</taxon>
        <taxon>Pseudomonadota</taxon>
        <taxon>Betaproteobacteria</taxon>
        <taxon>Burkholderiales</taxon>
        <taxon>Oxalobacteraceae</taxon>
        <taxon>Telluria group</taxon>
        <taxon>Massilia</taxon>
    </lineage>
</organism>
<reference evidence="1 2" key="1">
    <citation type="submission" date="2021-07" db="EMBL/GenBank/DDBJ databases">
        <title>Characterization of Violacein-producing bacteria and related species.</title>
        <authorList>
            <person name="Wilson H.S."/>
            <person name="De Leon M.E."/>
        </authorList>
    </citation>
    <scope>NUCLEOTIDE SEQUENCE [LARGE SCALE GENOMIC DNA]</scope>
    <source>
        <strain evidence="1 2">HSC-2F05</strain>
    </source>
</reference>
<evidence type="ECO:0000313" key="2">
    <source>
        <dbReference type="Proteomes" id="UP001198602"/>
    </source>
</evidence>
<proteinExistence type="predicted"/>
<evidence type="ECO:0000313" key="1">
    <source>
        <dbReference type="EMBL" id="MCA1857385.1"/>
    </source>
</evidence>
<sequence>MSHVALVTVHGMGETPPTYAEGVMARLRGRLGAPAGQVTMRSVYYQKILQDNQNAIWAQTNAQATLRYPDLRKFVLHGFGDAAGLENRKELPGSVYELAQGEIARTLLSVHAVHPGMPVVFLAQSLGCQVLSSYIYDAQKAAQGRPVSAGIWRNIGAWATTTLGRPLTASEQGFIGAGSCAALVTTGCNIPVFVAAHLRMHIIPIARPTPGFRWINFYDPDDVLGWPLQPLPGGYRELVEDRVVNAGSGVAGLLLRSWNPLAHDGYWEDAAVLDTLAALLRGLSRPAPA</sequence>
<evidence type="ECO:0008006" key="3">
    <source>
        <dbReference type="Google" id="ProtNLM"/>
    </source>
</evidence>
<dbReference type="Proteomes" id="UP001198602">
    <property type="component" value="Unassembled WGS sequence"/>
</dbReference>
<accession>A0ABS7YCF6</accession>
<protein>
    <recommendedName>
        <fullName evidence="3">Alpha/beta hydrolase</fullName>
    </recommendedName>
</protein>
<dbReference type="RefSeq" id="WP_225239605.1">
    <property type="nucleotide sequence ID" value="NZ_JAHYBX010000007.1"/>
</dbReference>
<name>A0ABS7YCF6_9BURK</name>
<keyword evidence="2" id="KW-1185">Reference proteome</keyword>
<comment type="caution">
    <text evidence="1">The sequence shown here is derived from an EMBL/GenBank/DDBJ whole genome shotgun (WGS) entry which is preliminary data.</text>
</comment>